<dbReference type="RefSeq" id="WP_255039129.1">
    <property type="nucleotide sequence ID" value="NZ_RJUF01000183.1"/>
</dbReference>
<evidence type="ECO:0000313" key="3">
    <source>
        <dbReference type="Proteomes" id="UP001204144"/>
    </source>
</evidence>
<dbReference type="PANTHER" id="PTHR23150">
    <property type="entry name" value="SULFATASE MODIFYING FACTOR 1, 2"/>
    <property type="match status" value="1"/>
</dbReference>
<reference evidence="2 3" key="1">
    <citation type="submission" date="2018-11" db="EMBL/GenBank/DDBJ databases">
        <title>Novel bacteria species description.</title>
        <authorList>
            <person name="Han J.-H."/>
        </authorList>
    </citation>
    <scope>NUCLEOTIDE SEQUENCE [LARGE SCALE GENOMIC DNA]</scope>
    <source>
        <strain evidence="2 3">KCTC23259</strain>
    </source>
</reference>
<dbReference type="GO" id="GO:0120147">
    <property type="term" value="F:formylglycine-generating oxidase activity"/>
    <property type="evidence" value="ECO:0007669"/>
    <property type="project" value="TreeGrafter"/>
</dbReference>
<protein>
    <submittedName>
        <fullName evidence="2">Formylglycine-generating enzyme family protein</fullName>
    </submittedName>
</protein>
<accession>A0AAE3H7J1</accession>
<evidence type="ECO:0000313" key="2">
    <source>
        <dbReference type="EMBL" id="MCP9765436.1"/>
    </source>
</evidence>
<name>A0AAE3H7J1_9BACT</name>
<proteinExistence type="predicted"/>
<organism evidence="2 3">
    <name type="scientific">Lacihabitans soyangensis</name>
    <dbReference type="NCBI Taxonomy" id="869394"/>
    <lineage>
        <taxon>Bacteria</taxon>
        <taxon>Pseudomonadati</taxon>
        <taxon>Bacteroidota</taxon>
        <taxon>Cytophagia</taxon>
        <taxon>Cytophagales</taxon>
        <taxon>Leadbetterellaceae</taxon>
        <taxon>Lacihabitans</taxon>
    </lineage>
</organism>
<dbReference type="InterPro" id="IPR016187">
    <property type="entry name" value="CTDL_fold"/>
</dbReference>
<feature type="domain" description="Sulfatase-modifying factor enzyme-like" evidence="1">
    <location>
        <begin position="22"/>
        <end position="271"/>
    </location>
</feature>
<dbReference type="InterPro" id="IPR005532">
    <property type="entry name" value="SUMF_dom"/>
</dbReference>
<dbReference type="Proteomes" id="UP001204144">
    <property type="component" value="Unassembled WGS sequence"/>
</dbReference>
<keyword evidence="3" id="KW-1185">Reference proteome</keyword>
<dbReference type="Gene3D" id="3.90.1580.10">
    <property type="entry name" value="paralog of FGE (formylglycine-generating enzyme)"/>
    <property type="match status" value="1"/>
</dbReference>
<dbReference type="SUPFAM" id="SSF56436">
    <property type="entry name" value="C-type lectin-like"/>
    <property type="match status" value="1"/>
</dbReference>
<dbReference type="Pfam" id="PF03781">
    <property type="entry name" value="FGE-sulfatase"/>
    <property type="match status" value="1"/>
</dbReference>
<dbReference type="InterPro" id="IPR051043">
    <property type="entry name" value="Sulfatase_Mod_Factor_Kinase"/>
</dbReference>
<sequence>MKSLICFLGLLLLTSSITDNQRSVVFEGGIFKTTDPETNRPKTVKIGSIEVDRYLVTVGEYQEFVNTTGYKTQAEQYGNSIIFDSKTQKWELVEGANFRFPFGPNASPAILNHPVTQISWYDAVAYAKWKGKRLPTDAEWEYVAKSRGKSKEIYPWGSQDFVDGKYLANSWQGAFPYYNSGADGFLTTSPVGFFGEDRSGLTDMGGNVWQWCQDAVQSTGCNAEDDLSVRRICRGGSFMCDKNVCHGYKIGNRTNSTPESGMVHIGFRCVKDIKI</sequence>
<dbReference type="InterPro" id="IPR042095">
    <property type="entry name" value="SUMF_sf"/>
</dbReference>
<dbReference type="EMBL" id="RJUF01000183">
    <property type="protein sequence ID" value="MCP9765436.1"/>
    <property type="molecule type" value="Genomic_DNA"/>
</dbReference>
<gene>
    <name evidence="2" type="ORF">EGI31_21075</name>
</gene>
<comment type="caution">
    <text evidence="2">The sequence shown here is derived from an EMBL/GenBank/DDBJ whole genome shotgun (WGS) entry which is preliminary data.</text>
</comment>
<dbReference type="AlphaFoldDB" id="A0AAE3H7J1"/>
<dbReference type="PANTHER" id="PTHR23150:SF19">
    <property type="entry name" value="FORMYLGLYCINE-GENERATING ENZYME"/>
    <property type="match status" value="1"/>
</dbReference>
<evidence type="ECO:0000259" key="1">
    <source>
        <dbReference type="Pfam" id="PF03781"/>
    </source>
</evidence>